<keyword evidence="5" id="KW-0539">Nucleus</keyword>
<evidence type="ECO:0000256" key="1">
    <source>
        <dbReference type="ARBA" id="ARBA00004123"/>
    </source>
</evidence>
<feature type="compositionally biased region" description="Polar residues" evidence="6">
    <location>
        <begin position="1040"/>
        <end position="1054"/>
    </location>
</feature>
<dbReference type="Pfam" id="PF14733">
    <property type="entry name" value="ACDC"/>
    <property type="match status" value="1"/>
</dbReference>
<feature type="compositionally biased region" description="Polar residues" evidence="6">
    <location>
        <begin position="104"/>
        <end position="116"/>
    </location>
</feature>
<gene>
    <name evidence="9" type="ORF">EBH_0030980</name>
</gene>
<evidence type="ECO:0000313" key="10">
    <source>
        <dbReference type="Proteomes" id="UP000030750"/>
    </source>
</evidence>
<evidence type="ECO:0000256" key="2">
    <source>
        <dbReference type="ARBA" id="ARBA00023015"/>
    </source>
</evidence>
<dbReference type="Gene3D" id="1.20.5.2050">
    <property type="match status" value="1"/>
</dbReference>
<feature type="region of interest" description="Disordered" evidence="6">
    <location>
        <begin position="988"/>
        <end position="1009"/>
    </location>
</feature>
<feature type="region of interest" description="Disordered" evidence="6">
    <location>
        <begin position="206"/>
        <end position="247"/>
    </location>
</feature>
<keyword evidence="2" id="KW-0805">Transcription regulation</keyword>
<keyword evidence="4" id="KW-0804">Transcription</keyword>
<dbReference type="Proteomes" id="UP000030750">
    <property type="component" value="Unassembled WGS sequence"/>
</dbReference>
<feature type="compositionally biased region" description="Acidic residues" evidence="6">
    <location>
        <begin position="1571"/>
        <end position="1590"/>
    </location>
</feature>
<sequence length="1673" mass="175133">MRGLTGAAPAADNEPKCNSPHTLVAAPELAEVSPLMRSCIFRFNTHVAELPSSATDIRTAESSLLGRQEVEAASEMAVRRALFTQLPDEHLKNTYLNEGASINGGRSHSLTRTPSTDAHHEEGLALAQDGGGRQQFKGVLPSELRARLAALSQEVAGRQGDNRESSLSSRSACRRGRHATRRAMTALPATPPVELAQSIGFNGSAFSATSPATPTSADDRTHALPSTCDTRAASDSRSPRESEDSLGPDKEALLQALAMAIHKSDDNGIVQPRASSVGESCLPVPSASCAEEGCDSSIQASDVAASLEVSDVEKDISAAAAPFFCGYSFALPHTMNGSYQQVEDIIEPVRSWASIGDSSSAATESGGGGAVRLPLDAGGVFAEVQLTILALIEDLHASTCCCAATSSPEPCGCCIGASVLLKSKWMNNAALTAALRSAGFWGKAVPARECTGTVCPSHTTSRARSPSPYAGKRLLAAGPDSVTSSSADEHPAVTGCTESAQRTEGLSWNSSSCQDTVPKSCAKDLNYPRASARTTAVESVQDNGRLSPDDCDSARERLCSGTPTRRNEKASKQSSSLVDSAACLDAAAGSGINSPTGSDNADGGRSTSKVGDEGPSCGKEEQEESLHLLFRHHVAVVTCADRFAELLPYSHIFRECVGTYRMPAALPSPARHLLVQELQMLRRDPDRLLMRNSFQWTEAAGAVSCLADSKGGAAADALHCDRLDMGTSTPCPNLSGGRSEGHAHVHEDGNAYLASSALTSADVDTGRCSTAWAPPLPLLDPSVLLCASGTELVAQKSAVLRLLRMLRSLAPTWAARDDNFGFHFKAAIAARSLDSLELQSYRVVLQCLSPFDAREWSRDQLMEVLNDLDCIRLAHRRRRNLKASVARVQRLLEHPEGDPVGDAWHSADGAAGPRHAWELNGCASIQSGDLGSPHGPPRIVVRGGRDSNNGQLVPNASSPAGFGQASIPAKTQQFGSFAQPVSVQQLPSTVVGGKTPPKTPSLSGTWPGDREAKAFVDGEGAAELQALSVGGGASGTGNSAVSSGISRRSHSAGSTVVARRNAAAVSDTCGATGGKAGNSSPNGCPVRQQYAVRAAELPKIKGVFIGKKHTCWVAQWNDANGQPRQSCFNIKQHGFEKARRLAVQARQTLMGMATSKIANTPSTEAQRAAAQPVLPEASASRETPPAQTRLPDLLFMGDASTAIAEALGNRGIQTPTAVLQQSCVKSKLEGLTSTNEPQEVQGSHDTSVASGSASVLRNVNPLQAKVALSGTTTPRHSPRGVPQRPTSTGLPPSEPVAAPVPRKPTVQQHVPGKEQISVPAVALTGSSVQRSVLLQKQLRHQLEGQLQQLQQLQQQLLQQPFTAQETPGRQAPTVGSKGHTVSPHLNLGDSSSPAAALVCSLLGASATASLRLPAFNDTSVAPSGYRAPEGQQRQVTPKLGTLDSANDQQVAAQCVKGARGIGVIGTPGEADGQVITPVRPAEPLEDDGMQSCSKRKQALLYASKPGKRTLASQARALPSVGGVTYNVKGACWEVAVKGHDTTKNFSTRKFGSLEAAYGAAISWKQKVDAGEQGDDDAEGPDGLEGPADDEYLDEAEGLGASASSARWEPGLEADEPLRKRVVCSRPDPVVGSLGAPMQQQQFGQAVVPPSIHITAALDETLGVQHSLSRAPSV</sequence>
<feature type="compositionally biased region" description="Polar residues" evidence="6">
    <location>
        <begin position="532"/>
        <end position="544"/>
    </location>
</feature>
<feature type="region of interest" description="Disordered" evidence="6">
    <location>
        <begin position="1268"/>
        <end position="1298"/>
    </location>
</feature>
<dbReference type="VEuPathDB" id="ToxoDB:EBH_0030980"/>
<feature type="region of interest" description="Disordered" evidence="6">
    <location>
        <begin position="99"/>
        <end position="118"/>
    </location>
</feature>
<evidence type="ECO:0000259" key="7">
    <source>
        <dbReference type="Pfam" id="PF00847"/>
    </source>
</evidence>
<evidence type="ECO:0000256" key="6">
    <source>
        <dbReference type="SAM" id="MobiDB-lite"/>
    </source>
</evidence>
<accession>U6LLI7</accession>
<dbReference type="OrthoDB" id="346034at2759"/>
<feature type="domain" description="AP2-coincident C-terminal" evidence="8">
    <location>
        <begin position="620"/>
        <end position="678"/>
    </location>
</feature>
<feature type="compositionally biased region" description="Basic and acidic residues" evidence="6">
    <location>
        <begin position="232"/>
        <end position="247"/>
    </location>
</feature>
<feature type="compositionally biased region" description="Polar residues" evidence="6">
    <location>
        <begin position="455"/>
        <end position="464"/>
    </location>
</feature>
<feature type="region of interest" description="Disordered" evidence="6">
    <location>
        <begin position="531"/>
        <end position="574"/>
    </location>
</feature>
<proteinExistence type="predicted"/>
<feature type="domain" description="AP2/ERF" evidence="7">
    <location>
        <begin position="1098"/>
        <end position="1151"/>
    </location>
</feature>
<feature type="compositionally biased region" description="Basic residues" evidence="6">
    <location>
        <begin position="172"/>
        <end position="181"/>
    </location>
</feature>
<keyword evidence="10" id="KW-1185">Reference proteome</keyword>
<evidence type="ECO:0000256" key="4">
    <source>
        <dbReference type="ARBA" id="ARBA00023163"/>
    </source>
</evidence>
<evidence type="ECO:0000256" key="3">
    <source>
        <dbReference type="ARBA" id="ARBA00023125"/>
    </source>
</evidence>
<reference evidence="9" key="1">
    <citation type="submission" date="2013-10" db="EMBL/GenBank/DDBJ databases">
        <title>Genomic analysis of the causative agents of coccidiosis in chickens.</title>
        <authorList>
            <person name="Reid A.J."/>
            <person name="Blake D."/>
            <person name="Billington K."/>
            <person name="Browne H."/>
            <person name="Dunn M."/>
            <person name="Hung S."/>
            <person name="Kawahara F."/>
            <person name="Miranda-Saavedra D."/>
            <person name="Mourier T."/>
            <person name="Nagra H."/>
            <person name="Otto T.D."/>
            <person name="Rawlings N."/>
            <person name="Sanchez A."/>
            <person name="Sanders M."/>
            <person name="Subramaniam C."/>
            <person name="Tay Y."/>
            <person name="Dear P."/>
            <person name="Doerig C."/>
            <person name="Gruber A."/>
            <person name="Parkinson J."/>
            <person name="Shirley M."/>
            <person name="Wan K.L."/>
            <person name="Berriman M."/>
            <person name="Tomley F."/>
            <person name="Pain A."/>
        </authorList>
    </citation>
    <scope>NUCLEOTIDE SEQUENCE [LARGE SCALE GENOMIC DNA]</scope>
    <source>
        <strain evidence="9">Houghton</strain>
    </source>
</reference>
<evidence type="ECO:0000256" key="5">
    <source>
        <dbReference type="ARBA" id="ARBA00023242"/>
    </source>
</evidence>
<feature type="region of interest" description="Disordered" evidence="6">
    <location>
        <begin position="1567"/>
        <end position="1590"/>
    </location>
</feature>
<feature type="compositionally biased region" description="Polar residues" evidence="6">
    <location>
        <begin position="591"/>
        <end position="609"/>
    </location>
</feature>
<name>U6LLI7_9EIME</name>
<feature type="region of interest" description="Disordered" evidence="6">
    <location>
        <begin position="1159"/>
        <end position="1185"/>
    </location>
</feature>
<feature type="region of interest" description="Disordered" evidence="6">
    <location>
        <begin position="1362"/>
        <end position="1389"/>
    </location>
</feature>
<evidence type="ECO:0000313" key="9">
    <source>
        <dbReference type="EMBL" id="CDJ50123.1"/>
    </source>
</evidence>
<feature type="region of interest" description="Disordered" evidence="6">
    <location>
        <begin position="589"/>
        <end position="619"/>
    </location>
</feature>
<keyword evidence="3" id="KW-0238">DNA-binding</keyword>
<dbReference type="InterPro" id="IPR028078">
    <property type="entry name" value="ACDC"/>
</dbReference>
<dbReference type="EMBL" id="HG712053">
    <property type="protein sequence ID" value="CDJ50123.1"/>
    <property type="molecule type" value="Genomic_DNA"/>
</dbReference>
<dbReference type="GO" id="GO:0005634">
    <property type="term" value="C:nucleus"/>
    <property type="evidence" value="ECO:0007669"/>
    <property type="project" value="UniProtKB-SubCell"/>
</dbReference>
<comment type="subcellular location">
    <subcellularLocation>
        <location evidence="1">Nucleus</location>
    </subcellularLocation>
</comment>
<feature type="region of interest" description="Disordered" evidence="6">
    <location>
        <begin position="155"/>
        <end position="191"/>
    </location>
</feature>
<dbReference type="InterPro" id="IPR001471">
    <property type="entry name" value="AP2/ERF_dom"/>
</dbReference>
<evidence type="ECO:0000259" key="8">
    <source>
        <dbReference type="Pfam" id="PF14733"/>
    </source>
</evidence>
<feature type="compositionally biased region" description="Polar residues" evidence="6">
    <location>
        <begin position="206"/>
        <end position="216"/>
    </location>
</feature>
<organism evidence="9 10">
    <name type="scientific">Eimeria brunetti</name>
    <dbReference type="NCBI Taxonomy" id="51314"/>
    <lineage>
        <taxon>Eukaryota</taxon>
        <taxon>Sar</taxon>
        <taxon>Alveolata</taxon>
        <taxon>Apicomplexa</taxon>
        <taxon>Conoidasida</taxon>
        <taxon>Coccidia</taxon>
        <taxon>Eucoccidiorida</taxon>
        <taxon>Eimeriorina</taxon>
        <taxon>Eimeriidae</taxon>
        <taxon>Eimeria</taxon>
    </lineage>
</organism>
<reference evidence="9" key="2">
    <citation type="submission" date="2013-10" db="EMBL/GenBank/DDBJ databases">
        <authorList>
            <person name="Aslett M."/>
        </authorList>
    </citation>
    <scope>NUCLEOTIDE SEQUENCE [LARGE SCALE GENOMIC DNA]</scope>
    <source>
        <strain evidence="9">Houghton</strain>
    </source>
</reference>
<feature type="region of interest" description="Disordered" evidence="6">
    <location>
        <begin position="1040"/>
        <end position="1059"/>
    </location>
</feature>
<protein>
    <submittedName>
        <fullName evidence="9">Uncharacterized protein</fullName>
    </submittedName>
</protein>
<feature type="region of interest" description="Disordered" evidence="6">
    <location>
        <begin position="455"/>
        <end position="499"/>
    </location>
</feature>
<feature type="region of interest" description="Disordered" evidence="6">
    <location>
        <begin position="1232"/>
        <end position="1251"/>
    </location>
</feature>
<dbReference type="GO" id="GO:0003677">
    <property type="term" value="F:DNA binding"/>
    <property type="evidence" value="ECO:0007669"/>
    <property type="project" value="UniProtKB-KW"/>
</dbReference>
<dbReference type="Pfam" id="PF00847">
    <property type="entry name" value="AP2"/>
    <property type="match status" value="1"/>
</dbReference>
<dbReference type="GO" id="GO:0003700">
    <property type="term" value="F:DNA-binding transcription factor activity"/>
    <property type="evidence" value="ECO:0007669"/>
    <property type="project" value="InterPro"/>
</dbReference>